<sequence length="92" mass="9909">MSQEKKWGYVGDKKSVQRNIVPEKCPVTGETRIKIVFAVFIWLEFARDDGSSADGSDGGRATTDNVYECGSGGGSDGGGYGVEEEDEIIILE</sequence>
<proteinExistence type="predicted"/>
<dbReference type="Proteomes" id="UP001229421">
    <property type="component" value="Unassembled WGS sequence"/>
</dbReference>
<protein>
    <submittedName>
        <fullName evidence="2">Uncharacterized protein</fullName>
    </submittedName>
</protein>
<comment type="caution">
    <text evidence="2">The sequence shown here is derived from an EMBL/GenBank/DDBJ whole genome shotgun (WGS) entry which is preliminary data.</text>
</comment>
<name>A0AAD8JNS0_TARER</name>
<feature type="compositionally biased region" description="Gly residues" evidence="1">
    <location>
        <begin position="70"/>
        <end position="81"/>
    </location>
</feature>
<organism evidence="2 3">
    <name type="scientific">Tagetes erecta</name>
    <name type="common">African marigold</name>
    <dbReference type="NCBI Taxonomy" id="13708"/>
    <lineage>
        <taxon>Eukaryota</taxon>
        <taxon>Viridiplantae</taxon>
        <taxon>Streptophyta</taxon>
        <taxon>Embryophyta</taxon>
        <taxon>Tracheophyta</taxon>
        <taxon>Spermatophyta</taxon>
        <taxon>Magnoliopsida</taxon>
        <taxon>eudicotyledons</taxon>
        <taxon>Gunneridae</taxon>
        <taxon>Pentapetalae</taxon>
        <taxon>asterids</taxon>
        <taxon>campanulids</taxon>
        <taxon>Asterales</taxon>
        <taxon>Asteraceae</taxon>
        <taxon>Asteroideae</taxon>
        <taxon>Heliantheae alliance</taxon>
        <taxon>Tageteae</taxon>
        <taxon>Tagetes</taxon>
    </lineage>
</organism>
<gene>
    <name evidence="2" type="ORF">QVD17_39562</name>
</gene>
<feature type="compositionally biased region" description="Acidic residues" evidence="1">
    <location>
        <begin position="82"/>
        <end position="92"/>
    </location>
</feature>
<feature type="compositionally biased region" description="Low complexity" evidence="1">
    <location>
        <begin position="52"/>
        <end position="69"/>
    </location>
</feature>
<reference evidence="2" key="1">
    <citation type="journal article" date="2023" name="bioRxiv">
        <title>Improved chromosome-level genome assembly for marigold (Tagetes erecta).</title>
        <authorList>
            <person name="Jiang F."/>
            <person name="Yuan L."/>
            <person name="Wang S."/>
            <person name="Wang H."/>
            <person name="Xu D."/>
            <person name="Wang A."/>
            <person name="Fan W."/>
        </authorList>
    </citation>
    <scope>NUCLEOTIDE SEQUENCE</scope>
    <source>
        <strain evidence="2">WSJ</strain>
        <tissue evidence="2">Leaf</tissue>
    </source>
</reference>
<evidence type="ECO:0000256" key="1">
    <source>
        <dbReference type="SAM" id="MobiDB-lite"/>
    </source>
</evidence>
<keyword evidence="3" id="KW-1185">Reference proteome</keyword>
<evidence type="ECO:0000313" key="3">
    <source>
        <dbReference type="Proteomes" id="UP001229421"/>
    </source>
</evidence>
<evidence type="ECO:0000313" key="2">
    <source>
        <dbReference type="EMBL" id="KAK1407934.1"/>
    </source>
</evidence>
<feature type="region of interest" description="Disordered" evidence="1">
    <location>
        <begin position="50"/>
        <end position="92"/>
    </location>
</feature>
<dbReference type="EMBL" id="JAUHHV010000011">
    <property type="protein sequence ID" value="KAK1407934.1"/>
    <property type="molecule type" value="Genomic_DNA"/>
</dbReference>
<accession>A0AAD8JNS0</accession>
<dbReference type="AlphaFoldDB" id="A0AAD8JNS0"/>